<feature type="transmembrane region" description="Helical" evidence="1">
    <location>
        <begin position="54"/>
        <end position="75"/>
    </location>
</feature>
<reference evidence="2 3" key="1">
    <citation type="submission" date="2018-11" db="EMBL/GenBank/DDBJ databases">
        <title>Characterization of surface water Dickeya isolates.</title>
        <authorList>
            <person name="Van Gijsegem F."/>
            <person name="Pedron J."/>
        </authorList>
    </citation>
    <scope>NUCLEOTIDE SEQUENCE [LARGE SCALE GENOMIC DNA]</scope>
    <source>
        <strain evidence="2 3">FVG1-MFV-O17</strain>
    </source>
</reference>
<keyword evidence="1" id="KW-1133">Transmembrane helix</keyword>
<evidence type="ECO:0000313" key="3">
    <source>
        <dbReference type="Proteomes" id="UP000276061"/>
    </source>
</evidence>
<accession>A0A3N0G0A2</accession>
<gene>
    <name evidence="2" type="ORF">EF878_11770</name>
</gene>
<protein>
    <submittedName>
        <fullName evidence="2">Uncharacterized protein</fullName>
    </submittedName>
</protein>
<evidence type="ECO:0000313" key="2">
    <source>
        <dbReference type="EMBL" id="RNM05905.1"/>
    </source>
</evidence>
<comment type="caution">
    <text evidence="2">The sequence shown here is derived from an EMBL/GenBank/DDBJ whole genome shotgun (WGS) entry which is preliminary data.</text>
</comment>
<sequence>MIIFPRRIVRILLFFTLYYLSLRYIHPYPITFTRNMTDRLVTVANSLGFRDPEWFYLLAVLLINIIITVVLYELFMRAWINPQLRKTLIG</sequence>
<dbReference type="AlphaFoldDB" id="A0A3N0G0A2"/>
<keyword evidence="1" id="KW-0812">Transmembrane</keyword>
<dbReference type="Proteomes" id="UP000276061">
    <property type="component" value="Unassembled WGS sequence"/>
</dbReference>
<proteinExistence type="predicted"/>
<name>A0A3N0G0A2_9GAMM</name>
<organism evidence="2 3">
    <name type="scientific">Dickeya undicola</name>
    <dbReference type="NCBI Taxonomy" id="1577887"/>
    <lineage>
        <taxon>Bacteria</taxon>
        <taxon>Pseudomonadati</taxon>
        <taxon>Pseudomonadota</taxon>
        <taxon>Gammaproteobacteria</taxon>
        <taxon>Enterobacterales</taxon>
        <taxon>Pectobacteriaceae</taxon>
        <taxon>Dickeya</taxon>
    </lineage>
</organism>
<dbReference type="EMBL" id="RJLR01000020">
    <property type="protein sequence ID" value="RNM05905.1"/>
    <property type="molecule type" value="Genomic_DNA"/>
</dbReference>
<evidence type="ECO:0000256" key="1">
    <source>
        <dbReference type="SAM" id="Phobius"/>
    </source>
</evidence>
<keyword evidence="1" id="KW-0472">Membrane</keyword>